<dbReference type="AlphaFoldDB" id="A0A9D5Q471"/>
<keyword evidence="1" id="KW-0067">ATP-binding</keyword>
<dbReference type="EMBL" id="WJJP01000044">
    <property type="protein sequence ID" value="MBD3323250.1"/>
    <property type="molecule type" value="Genomic_DNA"/>
</dbReference>
<accession>A0A9D5Q471</accession>
<gene>
    <name evidence="1" type="ORF">GF339_01625</name>
</gene>
<dbReference type="GO" id="GO:0005524">
    <property type="term" value="F:ATP binding"/>
    <property type="evidence" value="ECO:0007669"/>
    <property type="project" value="UniProtKB-KW"/>
</dbReference>
<keyword evidence="1" id="KW-0547">Nucleotide-binding</keyword>
<name>A0A9D5Q471_9BACT</name>
<dbReference type="Proteomes" id="UP000649604">
    <property type="component" value="Unassembled WGS sequence"/>
</dbReference>
<protein>
    <submittedName>
        <fullName evidence="1">ATP-binding protein</fullName>
    </submittedName>
</protein>
<organism evidence="1 2">
    <name type="scientific">candidate division KSB3 bacterium</name>
    <dbReference type="NCBI Taxonomy" id="2044937"/>
    <lineage>
        <taxon>Bacteria</taxon>
        <taxon>candidate division KSB3</taxon>
    </lineage>
</organism>
<proteinExistence type="predicted"/>
<evidence type="ECO:0000313" key="1">
    <source>
        <dbReference type="EMBL" id="MBD3323250.1"/>
    </source>
</evidence>
<sequence length="446" mass="50928">MEAIGKVSACERYPATVEDFYFWIQDDTIVRPFDIVKVKHYRGSVTYGVIEEITHITDGSGHIASYVSSDFGDVASDPATLRLGLSFIKCGVLSNHSRDPEYPEQIYMPMQDGAPVFFAEEEEIIEALGLRDIPPEKSIPAGFIETTSTTVPISLNKDFLIGPEGAHLNISGISGLATKTSYAMFLLQALQQKQDDVAIIALNVKKDDLLRLDEENPKIARTLDDYTKAGLECKPFENVKYFYPFQDLRGKALNSNTYLSEQTLEQQYNQDKAFNYIYTYEKDRENLELLFSNIDDPNQTMESILNEIMENTEFDGLMWDTFLDELKEYTQKGHSKGKEITVTSWRKFLRLIRKSIKHDIFQGVAGAPPKRQCRLREYIYNIRSNEVYAIDIAKLDEQLQCFVFGDIVKSVYNLKLGGINQDDDDFPDRDDADIPKHIVIFVDELN</sequence>
<comment type="caution">
    <text evidence="1">The sequence shown here is derived from an EMBL/GenBank/DDBJ whole genome shotgun (WGS) entry which is preliminary data.</text>
</comment>
<reference evidence="1" key="1">
    <citation type="submission" date="2019-11" db="EMBL/GenBank/DDBJ databases">
        <title>Microbial mats filling the niche in hypersaline microbial mats.</title>
        <authorList>
            <person name="Wong H.L."/>
            <person name="Macleod F.I."/>
            <person name="White R.A. III"/>
            <person name="Burns B.P."/>
        </authorList>
    </citation>
    <scope>NUCLEOTIDE SEQUENCE</scope>
    <source>
        <strain evidence="1">Rbin_158</strain>
    </source>
</reference>
<evidence type="ECO:0000313" key="2">
    <source>
        <dbReference type="Proteomes" id="UP000649604"/>
    </source>
</evidence>